<reference evidence="1 2" key="1">
    <citation type="submission" date="2014-10" db="EMBL/GenBank/DDBJ databases">
        <title>Draft genome of the hookworm Ancylostoma caninum.</title>
        <authorList>
            <person name="Mitreva M."/>
        </authorList>
    </citation>
    <scope>NUCLEOTIDE SEQUENCE [LARGE SCALE GENOMIC DNA]</scope>
    <source>
        <strain evidence="1 2">Baltimore</strain>
    </source>
</reference>
<evidence type="ECO:0000313" key="2">
    <source>
        <dbReference type="Proteomes" id="UP000252519"/>
    </source>
</evidence>
<dbReference type="AlphaFoldDB" id="A0A368GXE0"/>
<protein>
    <submittedName>
        <fullName evidence="1">Uncharacterized protein</fullName>
    </submittedName>
</protein>
<dbReference type="EMBL" id="JOJR01000039">
    <property type="protein sequence ID" value="RCN49016.1"/>
    <property type="molecule type" value="Genomic_DNA"/>
</dbReference>
<name>A0A368GXE0_ANCCA</name>
<accession>A0A368GXE0</accession>
<gene>
    <name evidence="1" type="ORF">ANCCAN_04893</name>
</gene>
<sequence>MATLNLTSYLKMESSPWSQTCSICGREGISL</sequence>
<dbReference type="Proteomes" id="UP000252519">
    <property type="component" value="Unassembled WGS sequence"/>
</dbReference>
<organism evidence="1 2">
    <name type="scientific">Ancylostoma caninum</name>
    <name type="common">Dog hookworm</name>
    <dbReference type="NCBI Taxonomy" id="29170"/>
    <lineage>
        <taxon>Eukaryota</taxon>
        <taxon>Metazoa</taxon>
        <taxon>Ecdysozoa</taxon>
        <taxon>Nematoda</taxon>
        <taxon>Chromadorea</taxon>
        <taxon>Rhabditida</taxon>
        <taxon>Rhabditina</taxon>
        <taxon>Rhabditomorpha</taxon>
        <taxon>Strongyloidea</taxon>
        <taxon>Ancylostomatidae</taxon>
        <taxon>Ancylostomatinae</taxon>
        <taxon>Ancylostoma</taxon>
    </lineage>
</organism>
<proteinExistence type="predicted"/>
<keyword evidence="2" id="KW-1185">Reference proteome</keyword>
<evidence type="ECO:0000313" key="1">
    <source>
        <dbReference type="EMBL" id="RCN49016.1"/>
    </source>
</evidence>
<comment type="caution">
    <text evidence="1">The sequence shown here is derived from an EMBL/GenBank/DDBJ whole genome shotgun (WGS) entry which is preliminary data.</text>
</comment>